<gene>
    <name evidence="2" type="ORF">OXPF_20580</name>
</gene>
<accession>A0A0P8WMZ3</accession>
<evidence type="ECO:0000313" key="3">
    <source>
        <dbReference type="Proteomes" id="UP000050326"/>
    </source>
</evidence>
<dbReference type="Pfam" id="PF05239">
    <property type="entry name" value="PRC"/>
    <property type="match status" value="1"/>
</dbReference>
<dbReference type="InterPro" id="IPR011033">
    <property type="entry name" value="PRC_barrel-like_sf"/>
</dbReference>
<protein>
    <submittedName>
        <fullName evidence="2">PRC-barrel domain protein</fullName>
    </submittedName>
</protein>
<dbReference type="SUPFAM" id="SSF50346">
    <property type="entry name" value="PRC-barrel domain"/>
    <property type="match status" value="1"/>
</dbReference>
<feature type="domain" description="PRC-barrel" evidence="1">
    <location>
        <begin position="17"/>
        <end position="92"/>
    </location>
</feature>
<organism evidence="2 3">
    <name type="scientific">Oxobacter pfennigii</name>
    <dbReference type="NCBI Taxonomy" id="36849"/>
    <lineage>
        <taxon>Bacteria</taxon>
        <taxon>Bacillati</taxon>
        <taxon>Bacillota</taxon>
        <taxon>Clostridia</taxon>
        <taxon>Eubacteriales</taxon>
        <taxon>Clostridiaceae</taxon>
        <taxon>Oxobacter</taxon>
    </lineage>
</organism>
<dbReference type="Gene3D" id="2.30.30.240">
    <property type="entry name" value="PRC-barrel domain"/>
    <property type="match status" value="1"/>
</dbReference>
<sequence length="99" mass="11176">MVKSNNRMSYEKIGKKKLSEIGGQEIINLYDGGKLGVVADVDLLIDDETGYIEALLIPDTKSLFSIFSNKNYIEVPWESVKKIGQDTLIVELNEKINRK</sequence>
<comment type="caution">
    <text evidence="2">The sequence shown here is derived from an EMBL/GenBank/DDBJ whole genome shotgun (WGS) entry which is preliminary data.</text>
</comment>
<name>A0A0P8WMZ3_9CLOT</name>
<dbReference type="Proteomes" id="UP000050326">
    <property type="component" value="Unassembled WGS sequence"/>
</dbReference>
<proteinExistence type="predicted"/>
<dbReference type="STRING" id="36849.OXPF_20580"/>
<evidence type="ECO:0000313" key="2">
    <source>
        <dbReference type="EMBL" id="KPU43893.1"/>
    </source>
</evidence>
<keyword evidence="3" id="KW-1185">Reference proteome</keyword>
<dbReference type="AlphaFoldDB" id="A0A0P8WMZ3"/>
<dbReference type="EMBL" id="LKET01000032">
    <property type="protein sequence ID" value="KPU43893.1"/>
    <property type="molecule type" value="Genomic_DNA"/>
</dbReference>
<dbReference type="InterPro" id="IPR014238">
    <property type="entry name" value="Spore_YlmC/YmxH"/>
</dbReference>
<dbReference type="PANTHER" id="PTHR40061">
    <property type="entry name" value="SPORULATION PROTEIN YLMC-RELATED"/>
    <property type="match status" value="1"/>
</dbReference>
<dbReference type="NCBIfam" id="TIGR02888">
    <property type="entry name" value="spore_YlmC_YmxH"/>
    <property type="match status" value="1"/>
</dbReference>
<dbReference type="PANTHER" id="PTHR40061:SF1">
    <property type="entry name" value="SPORULATION PROTEIN YLMC-RELATED"/>
    <property type="match status" value="1"/>
</dbReference>
<reference evidence="2 3" key="1">
    <citation type="submission" date="2015-09" db="EMBL/GenBank/DDBJ databases">
        <title>Genome sequence of Oxobacter pfennigii DSM 3222.</title>
        <authorList>
            <person name="Poehlein A."/>
            <person name="Bengelsdorf F.R."/>
            <person name="Schiel-Bengelsdorf B."/>
            <person name="Duerre P."/>
            <person name="Daniel R."/>
        </authorList>
    </citation>
    <scope>NUCLEOTIDE SEQUENCE [LARGE SCALE GENOMIC DNA]</scope>
    <source>
        <strain evidence="2 3">DSM 3222</strain>
    </source>
</reference>
<evidence type="ECO:0000259" key="1">
    <source>
        <dbReference type="Pfam" id="PF05239"/>
    </source>
</evidence>
<dbReference type="InterPro" id="IPR027275">
    <property type="entry name" value="PRC-brl_dom"/>
</dbReference>